<dbReference type="CDD" id="cd03062">
    <property type="entry name" value="TRX_Fd_Sucrase"/>
    <property type="match status" value="1"/>
</dbReference>
<sequence>MVTVSDFAPIRRCHKSNLDRIDVAVFPLGLVAKDLDKDGVQSLLSLLSRPTLPTSWSPTLLPFDHSWLELSHNRHIFVCTHGSRDPLCGLHGGRLLKELRAVIEARRLGKHVAAWATSHIGGHKFAANAIVYPRGDWYATWCERCKGESGTPVADAETIVDAALRDSVWWDAWRGAINMTKEDQIDTWLRHSGHECQSHKAEDAFETWIPPATGVRGTGIH</sequence>
<organism evidence="1 2">
    <name type="scientific">Coemansia spiralis</name>
    <dbReference type="NCBI Taxonomy" id="417178"/>
    <lineage>
        <taxon>Eukaryota</taxon>
        <taxon>Fungi</taxon>
        <taxon>Fungi incertae sedis</taxon>
        <taxon>Zoopagomycota</taxon>
        <taxon>Kickxellomycotina</taxon>
        <taxon>Kickxellomycetes</taxon>
        <taxon>Kickxellales</taxon>
        <taxon>Kickxellaceae</taxon>
        <taxon>Coemansia</taxon>
    </lineage>
</organism>
<proteinExistence type="predicted"/>
<dbReference type="Gene3D" id="3.40.30.10">
    <property type="entry name" value="Glutaredoxin"/>
    <property type="match status" value="1"/>
</dbReference>
<keyword evidence="2" id="KW-1185">Reference proteome</keyword>
<protein>
    <submittedName>
        <fullName evidence="1">Uncharacterized protein</fullName>
    </submittedName>
</protein>
<dbReference type="InterPro" id="IPR036249">
    <property type="entry name" value="Thioredoxin-like_sf"/>
</dbReference>
<evidence type="ECO:0000313" key="2">
    <source>
        <dbReference type="Proteomes" id="UP001151516"/>
    </source>
</evidence>
<dbReference type="SUPFAM" id="SSF52833">
    <property type="entry name" value="Thioredoxin-like"/>
    <property type="match status" value="1"/>
</dbReference>
<gene>
    <name evidence="1" type="ORF">IWW39_004777</name>
</gene>
<dbReference type="EMBL" id="JANBTX010000196">
    <property type="protein sequence ID" value="KAJ2684642.1"/>
    <property type="molecule type" value="Genomic_DNA"/>
</dbReference>
<dbReference type="AlphaFoldDB" id="A0A9W8GG83"/>
<dbReference type="InterPro" id="IPR009737">
    <property type="entry name" value="Aim32/Apd1-like"/>
</dbReference>
<accession>A0A9W8GG83</accession>
<reference evidence="1" key="1">
    <citation type="submission" date="2022-07" db="EMBL/GenBank/DDBJ databases">
        <title>Phylogenomic reconstructions and comparative analyses of Kickxellomycotina fungi.</title>
        <authorList>
            <person name="Reynolds N.K."/>
            <person name="Stajich J.E."/>
            <person name="Barry K."/>
            <person name="Grigoriev I.V."/>
            <person name="Crous P."/>
            <person name="Smith M.E."/>
        </authorList>
    </citation>
    <scope>NUCLEOTIDE SEQUENCE</scope>
    <source>
        <strain evidence="1">CBS 109367</strain>
    </source>
</reference>
<dbReference type="PANTHER" id="PTHR31902">
    <property type="entry name" value="ACTIN PATCHES DISTAL PROTEIN 1"/>
    <property type="match status" value="1"/>
</dbReference>
<dbReference type="Pfam" id="PF06999">
    <property type="entry name" value="Suc_Fer-like"/>
    <property type="match status" value="1"/>
</dbReference>
<evidence type="ECO:0000313" key="1">
    <source>
        <dbReference type="EMBL" id="KAJ2684642.1"/>
    </source>
</evidence>
<name>A0A9W8GG83_9FUNG</name>
<comment type="caution">
    <text evidence="1">The sequence shown here is derived from an EMBL/GenBank/DDBJ whole genome shotgun (WGS) entry which is preliminary data.</text>
</comment>
<dbReference type="OrthoDB" id="10253744at2759"/>
<dbReference type="Proteomes" id="UP001151516">
    <property type="component" value="Unassembled WGS sequence"/>
</dbReference>